<evidence type="ECO:0000313" key="3">
    <source>
        <dbReference type="Proteomes" id="UP001221898"/>
    </source>
</evidence>
<organism evidence="2 3">
    <name type="scientific">Aldrovandia affinis</name>
    <dbReference type="NCBI Taxonomy" id="143900"/>
    <lineage>
        <taxon>Eukaryota</taxon>
        <taxon>Metazoa</taxon>
        <taxon>Chordata</taxon>
        <taxon>Craniata</taxon>
        <taxon>Vertebrata</taxon>
        <taxon>Euteleostomi</taxon>
        <taxon>Actinopterygii</taxon>
        <taxon>Neopterygii</taxon>
        <taxon>Teleostei</taxon>
        <taxon>Notacanthiformes</taxon>
        <taxon>Halosauridae</taxon>
        <taxon>Aldrovandia</taxon>
    </lineage>
</organism>
<dbReference type="InterPro" id="IPR004281">
    <property type="entry name" value="IL-12_alpha"/>
</dbReference>
<evidence type="ECO:0000313" key="2">
    <source>
        <dbReference type="EMBL" id="KAJ8378686.1"/>
    </source>
</evidence>
<comment type="caution">
    <text evidence="2">The sequence shown here is derived from an EMBL/GenBank/DDBJ whole genome shotgun (WGS) entry which is preliminary data.</text>
</comment>
<reference evidence="2" key="1">
    <citation type="journal article" date="2023" name="Science">
        <title>Genome structures resolve the early diversification of teleost fishes.</title>
        <authorList>
            <person name="Parey E."/>
            <person name="Louis A."/>
            <person name="Montfort J."/>
            <person name="Bouchez O."/>
            <person name="Roques C."/>
            <person name="Iampietro C."/>
            <person name="Lluch J."/>
            <person name="Castinel A."/>
            <person name="Donnadieu C."/>
            <person name="Desvignes T."/>
            <person name="Floi Bucao C."/>
            <person name="Jouanno E."/>
            <person name="Wen M."/>
            <person name="Mejri S."/>
            <person name="Dirks R."/>
            <person name="Jansen H."/>
            <person name="Henkel C."/>
            <person name="Chen W.J."/>
            <person name="Zahm M."/>
            <person name="Cabau C."/>
            <person name="Klopp C."/>
            <person name="Thompson A.W."/>
            <person name="Robinson-Rechavi M."/>
            <person name="Braasch I."/>
            <person name="Lecointre G."/>
            <person name="Bobe J."/>
            <person name="Postlethwait J.H."/>
            <person name="Berthelot C."/>
            <person name="Roest Crollius H."/>
            <person name="Guiguen Y."/>
        </authorList>
    </citation>
    <scope>NUCLEOTIDE SEQUENCE</scope>
    <source>
        <strain evidence="2">NC1722</strain>
    </source>
</reference>
<keyword evidence="1" id="KW-0202">Cytokine</keyword>
<keyword evidence="1" id="KW-0339">Growth factor</keyword>
<dbReference type="PROSITE" id="PS51257">
    <property type="entry name" value="PROKAR_LIPOPROTEIN"/>
    <property type="match status" value="1"/>
</dbReference>
<gene>
    <name evidence="1" type="primary">IL12A</name>
    <name evidence="2" type="ORF">AAFF_G00237350</name>
</gene>
<evidence type="ECO:0000256" key="1">
    <source>
        <dbReference type="RuleBase" id="RU363133"/>
    </source>
</evidence>
<dbReference type="SUPFAM" id="SSF47266">
    <property type="entry name" value="4-helical cytokines"/>
    <property type="match status" value="1"/>
</dbReference>
<feature type="signal peptide" evidence="1">
    <location>
        <begin position="1"/>
        <end position="21"/>
    </location>
</feature>
<keyword evidence="1" id="KW-0964">Secreted</keyword>
<dbReference type="GO" id="GO:0005615">
    <property type="term" value="C:extracellular space"/>
    <property type="evidence" value="ECO:0007669"/>
    <property type="project" value="UniProtKB-KW"/>
</dbReference>
<accession>A0AAD7REN1</accession>
<keyword evidence="3" id="KW-1185">Reference proteome</keyword>
<dbReference type="AlphaFoldDB" id="A0AAD7REN1"/>
<dbReference type="Proteomes" id="UP001221898">
    <property type="component" value="Unassembled WGS sequence"/>
</dbReference>
<dbReference type="GO" id="GO:0005143">
    <property type="term" value="F:interleukin-12 receptor binding"/>
    <property type="evidence" value="ECO:0007669"/>
    <property type="project" value="InterPro"/>
</dbReference>
<dbReference type="EMBL" id="JAINUG010000314">
    <property type="protein sequence ID" value="KAJ8378686.1"/>
    <property type="molecule type" value="Genomic_DNA"/>
</dbReference>
<name>A0AAD7REN1_9TELE</name>
<sequence length="208" mass="23136">MLQNVKLCFAPWLLALSVALACHLCDVSVGSPVTAPARRDALNMEHCVSHARALLWNVTDALTQDDNLFSGFNCTEQSLEVNTQTRTVSACEPNPRQGASCPGLRDTSFDKSECLKNVRQDLQYYRSVFLAYVDHPLGSTLVKTIDDLTQHCFTSSAPEDFSMTEVLPVSGNTFKERLHLCKVLKGFRVRTITINRIMSYIAAGDYKV</sequence>
<comment type="subunit">
    <text evidence="1">Heterodimer with IL12B; disulfide-linked. The heterodimer is known as interleukin IL-12.</text>
</comment>
<keyword evidence="1" id="KW-1015">Disulfide bond</keyword>
<dbReference type="GO" id="GO:0006955">
    <property type="term" value="P:immune response"/>
    <property type="evidence" value="ECO:0007669"/>
    <property type="project" value="InterPro"/>
</dbReference>
<protein>
    <recommendedName>
        <fullName evidence="1">Interleukin-12 subunit alpha</fullName>
        <shortName evidence="1">IL-12A</shortName>
    </recommendedName>
</protein>
<dbReference type="InterPro" id="IPR009079">
    <property type="entry name" value="4_helix_cytokine-like_core"/>
</dbReference>
<dbReference type="GO" id="GO:0005125">
    <property type="term" value="F:cytokine activity"/>
    <property type="evidence" value="ECO:0007669"/>
    <property type="project" value="UniProtKB-KW"/>
</dbReference>
<dbReference type="GO" id="GO:0008083">
    <property type="term" value="F:growth factor activity"/>
    <property type="evidence" value="ECO:0007669"/>
    <property type="project" value="UniProtKB-KW"/>
</dbReference>
<feature type="chain" id="PRO_5041767287" description="Interleukin-12 subunit alpha" evidence="1">
    <location>
        <begin position="22"/>
        <end position="208"/>
    </location>
</feature>
<keyword evidence="1" id="KW-0732">Signal</keyword>
<dbReference type="Gene3D" id="1.20.1250.10">
    <property type="match status" value="1"/>
</dbReference>
<comment type="similarity">
    <text evidence="1">Belongs to the IL-6 superfamily.</text>
</comment>
<proteinExistence type="inferred from homology"/>
<comment type="subcellular location">
    <subcellularLocation>
        <location evidence="1">Secreted</location>
    </subcellularLocation>
</comment>
<dbReference type="Pfam" id="PF03039">
    <property type="entry name" value="IL12"/>
    <property type="match status" value="1"/>
</dbReference>